<dbReference type="Proteomes" id="UP000822688">
    <property type="component" value="Chromosome 7"/>
</dbReference>
<feature type="region of interest" description="Disordered" evidence="1">
    <location>
        <begin position="1"/>
        <end position="22"/>
    </location>
</feature>
<protein>
    <submittedName>
        <fullName evidence="3">Uncharacterized protein</fullName>
    </submittedName>
</protein>
<keyword evidence="2" id="KW-0472">Membrane</keyword>
<feature type="transmembrane region" description="Helical" evidence="2">
    <location>
        <begin position="49"/>
        <end position="69"/>
    </location>
</feature>
<gene>
    <name evidence="3" type="ORF">KC19_7G118300</name>
</gene>
<reference evidence="3" key="1">
    <citation type="submission" date="2020-06" db="EMBL/GenBank/DDBJ databases">
        <title>WGS assembly of Ceratodon purpureus strain R40.</title>
        <authorList>
            <person name="Carey S.B."/>
            <person name="Jenkins J."/>
            <person name="Shu S."/>
            <person name="Lovell J.T."/>
            <person name="Sreedasyam A."/>
            <person name="Maumus F."/>
            <person name="Tiley G.P."/>
            <person name="Fernandez-Pozo N."/>
            <person name="Barry K."/>
            <person name="Chen C."/>
            <person name="Wang M."/>
            <person name="Lipzen A."/>
            <person name="Daum C."/>
            <person name="Saski C.A."/>
            <person name="Payton A.C."/>
            <person name="Mcbreen J.C."/>
            <person name="Conrad R.E."/>
            <person name="Kollar L.M."/>
            <person name="Olsson S."/>
            <person name="Huttunen S."/>
            <person name="Landis J.B."/>
            <person name="Wickett N.J."/>
            <person name="Johnson M.G."/>
            <person name="Rensing S.A."/>
            <person name="Grimwood J."/>
            <person name="Schmutz J."/>
            <person name="Mcdaniel S.F."/>
        </authorList>
    </citation>
    <scope>NUCLEOTIDE SEQUENCE</scope>
    <source>
        <strain evidence="3">R40</strain>
    </source>
</reference>
<dbReference type="AlphaFoldDB" id="A0A8T0H5C4"/>
<evidence type="ECO:0000256" key="1">
    <source>
        <dbReference type="SAM" id="MobiDB-lite"/>
    </source>
</evidence>
<keyword evidence="4" id="KW-1185">Reference proteome</keyword>
<evidence type="ECO:0000256" key="2">
    <source>
        <dbReference type="SAM" id="Phobius"/>
    </source>
</evidence>
<accession>A0A8T0H5C4</accession>
<evidence type="ECO:0000313" key="3">
    <source>
        <dbReference type="EMBL" id="KAG0567201.1"/>
    </source>
</evidence>
<dbReference type="EMBL" id="CM026428">
    <property type="protein sequence ID" value="KAG0567201.1"/>
    <property type="molecule type" value="Genomic_DNA"/>
</dbReference>
<evidence type="ECO:0000313" key="4">
    <source>
        <dbReference type="Proteomes" id="UP000822688"/>
    </source>
</evidence>
<sequence length="89" mass="9770">MADRGDGEGEEVEDWQPPRRMSAMGVEVEPDLEAPLLGTLEVLKPQSRVAPLLVLLVFIIVVIVLASMMGNLSSRYEVRSTSLNDTHPP</sequence>
<proteinExistence type="predicted"/>
<keyword evidence="2" id="KW-0812">Transmembrane</keyword>
<comment type="caution">
    <text evidence="3">The sequence shown here is derived from an EMBL/GenBank/DDBJ whole genome shotgun (WGS) entry which is preliminary data.</text>
</comment>
<organism evidence="3 4">
    <name type="scientific">Ceratodon purpureus</name>
    <name type="common">Fire moss</name>
    <name type="synonym">Dicranum purpureum</name>
    <dbReference type="NCBI Taxonomy" id="3225"/>
    <lineage>
        <taxon>Eukaryota</taxon>
        <taxon>Viridiplantae</taxon>
        <taxon>Streptophyta</taxon>
        <taxon>Embryophyta</taxon>
        <taxon>Bryophyta</taxon>
        <taxon>Bryophytina</taxon>
        <taxon>Bryopsida</taxon>
        <taxon>Dicranidae</taxon>
        <taxon>Pseudoditrichales</taxon>
        <taxon>Ditrichaceae</taxon>
        <taxon>Ceratodon</taxon>
    </lineage>
</organism>
<name>A0A8T0H5C4_CERPU</name>
<keyword evidence="2" id="KW-1133">Transmembrane helix</keyword>